<keyword evidence="2 4" id="KW-1133">Transmembrane helix</keyword>
<feature type="transmembrane region" description="Helical" evidence="4">
    <location>
        <begin position="57"/>
        <end position="75"/>
    </location>
</feature>
<organism evidence="6 7">
    <name type="scientific">Spirosoma soli</name>
    <dbReference type="NCBI Taxonomy" id="1770529"/>
    <lineage>
        <taxon>Bacteria</taxon>
        <taxon>Pseudomonadati</taxon>
        <taxon>Bacteroidota</taxon>
        <taxon>Cytophagia</taxon>
        <taxon>Cytophagales</taxon>
        <taxon>Cytophagaceae</taxon>
        <taxon>Spirosoma</taxon>
    </lineage>
</organism>
<evidence type="ECO:0000313" key="6">
    <source>
        <dbReference type="EMBL" id="MFD2569160.1"/>
    </source>
</evidence>
<dbReference type="PROSITE" id="PS50850">
    <property type="entry name" value="MFS"/>
    <property type="match status" value="1"/>
</dbReference>
<feature type="transmembrane region" description="Helical" evidence="4">
    <location>
        <begin position="266"/>
        <end position="284"/>
    </location>
</feature>
<feature type="transmembrane region" description="Helical" evidence="4">
    <location>
        <begin position="234"/>
        <end position="254"/>
    </location>
</feature>
<accession>A0ABW5LWJ5</accession>
<feature type="transmembrane region" description="Helical" evidence="4">
    <location>
        <begin position="27"/>
        <end position="45"/>
    </location>
</feature>
<gene>
    <name evidence="6" type="ORF">ACFSUS_00860</name>
</gene>
<evidence type="ECO:0000259" key="5">
    <source>
        <dbReference type="PROSITE" id="PS50850"/>
    </source>
</evidence>
<evidence type="ECO:0000256" key="3">
    <source>
        <dbReference type="ARBA" id="ARBA00023136"/>
    </source>
</evidence>
<dbReference type="PANTHER" id="PTHR23539:SF1">
    <property type="entry name" value="MAJOR FACILITATOR SUPERFAMILY (MFS) PROFILE DOMAIN-CONTAINING PROTEIN"/>
    <property type="match status" value="1"/>
</dbReference>
<keyword evidence="1 4" id="KW-0812">Transmembrane</keyword>
<dbReference type="RefSeq" id="WP_381517738.1">
    <property type="nucleotide sequence ID" value="NZ_JBHULN010000001.1"/>
</dbReference>
<dbReference type="EMBL" id="JBHULN010000001">
    <property type="protein sequence ID" value="MFD2569160.1"/>
    <property type="molecule type" value="Genomic_DNA"/>
</dbReference>
<name>A0ABW5LWJ5_9BACT</name>
<dbReference type="InterPro" id="IPR011701">
    <property type="entry name" value="MFS"/>
</dbReference>
<dbReference type="Pfam" id="PF07690">
    <property type="entry name" value="MFS_1"/>
    <property type="match status" value="2"/>
</dbReference>
<evidence type="ECO:0000256" key="1">
    <source>
        <dbReference type="ARBA" id="ARBA00022692"/>
    </source>
</evidence>
<comment type="caution">
    <text evidence="6">The sequence shown here is derived from an EMBL/GenBank/DDBJ whole genome shotgun (WGS) entry which is preliminary data.</text>
</comment>
<feature type="transmembrane region" description="Helical" evidence="4">
    <location>
        <begin position="353"/>
        <end position="375"/>
    </location>
</feature>
<keyword evidence="7" id="KW-1185">Reference proteome</keyword>
<feature type="transmembrane region" description="Helical" evidence="4">
    <location>
        <begin position="148"/>
        <end position="166"/>
    </location>
</feature>
<keyword evidence="3 4" id="KW-0472">Membrane</keyword>
<dbReference type="PANTHER" id="PTHR23539">
    <property type="entry name" value="MFS TRANSPORTER"/>
    <property type="match status" value="1"/>
</dbReference>
<feature type="domain" description="Major facilitator superfamily (MFS) profile" evidence="5">
    <location>
        <begin position="192"/>
        <end position="397"/>
    </location>
</feature>
<evidence type="ECO:0000256" key="2">
    <source>
        <dbReference type="ARBA" id="ARBA00022989"/>
    </source>
</evidence>
<evidence type="ECO:0000313" key="7">
    <source>
        <dbReference type="Proteomes" id="UP001597469"/>
    </source>
</evidence>
<protein>
    <submittedName>
        <fullName evidence="6">MFS transporter</fullName>
    </submittedName>
</protein>
<feature type="transmembrane region" description="Helical" evidence="4">
    <location>
        <begin position="200"/>
        <end position="222"/>
    </location>
</feature>
<feature type="transmembrane region" description="Helical" evidence="4">
    <location>
        <begin position="95"/>
        <end position="113"/>
    </location>
</feature>
<feature type="transmembrane region" description="Helical" evidence="4">
    <location>
        <begin position="296"/>
        <end position="315"/>
    </location>
</feature>
<proteinExistence type="predicted"/>
<feature type="transmembrane region" description="Helical" evidence="4">
    <location>
        <begin position="327"/>
        <end position="347"/>
    </location>
</feature>
<feature type="transmembrane region" description="Helical" evidence="4">
    <location>
        <begin position="125"/>
        <end position="142"/>
    </location>
</feature>
<dbReference type="Proteomes" id="UP001597469">
    <property type="component" value="Unassembled WGS sequence"/>
</dbReference>
<sequence>MADVRDGVGVYLSVFLLTVRDWNPQEIGIVIAIPGIVGILVQPPAGSLIDHTKYKRLLLIGASLVIAVCCLIVIWSGEFYPIFISQAVVGLTQSVYAPCVAAISLGIVGHAMLSQRIGRNESFNHLGNMLAAIVAGLLGRFVSYEAIFYFSIFQCVALALGVLVIREKDIDHNLARAASDNDQATDDNSGVLALLTNRNILVFTIAMALFHLANAAMLPLVGQKMGLVDKQNSSLYLSAAIIMAQGVMVFVASYASKVSENGRKKVMSIAFLLLPVRAILFAFIDNPYALTATQLLDGIGAGIFGVVSIIMIADLSKGTGRFNLLQGVVYSAIGLGASISSIVGGIIVKQYGYAIGFGSLAGIGVFGTLFFLMLVPETKEINATECVEPDKLKKALT</sequence>
<dbReference type="SUPFAM" id="SSF103473">
    <property type="entry name" value="MFS general substrate transporter"/>
    <property type="match status" value="1"/>
</dbReference>
<dbReference type="InterPro" id="IPR020846">
    <property type="entry name" value="MFS_dom"/>
</dbReference>
<dbReference type="InterPro" id="IPR036259">
    <property type="entry name" value="MFS_trans_sf"/>
</dbReference>
<evidence type="ECO:0000256" key="4">
    <source>
        <dbReference type="SAM" id="Phobius"/>
    </source>
</evidence>
<reference evidence="7" key="1">
    <citation type="journal article" date="2019" name="Int. J. Syst. Evol. Microbiol.">
        <title>The Global Catalogue of Microorganisms (GCM) 10K type strain sequencing project: providing services to taxonomists for standard genome sequencing and annotation.</title>
        <authorList>
            <consortium name="The Broad Institute Genomics Platform"/>
            <consortium name="The Broad Institute Genome Sequencing Center for Infectious Disease"/>
            <person name="Wu L."/>
            <person name="Ma J."/>
        </authorList>
    </citation>
    <scope>NUCLEOTIDE SEQUENCE [LARGE SCALE GENOMIC DNA]</scope>
    <source>
        <strain evidence="7">KCTC 42805</strain>
    </source>
</reference>
<dbReference type="Gene3D" id="1.20.1250.20">
    <property type="entry name" value="MFS general substrate transporter like domains"/>
    <property type="match status" value="2"/>
</dbReference>